<dbReference type="Proteomes" id="UP000198781">
    <property type="component" value="Unassembled WGS sequence"/>
</dbReference>
<accession>A0A1G6XYX3</accession>
<feature type="signal peptide" evidence="1">
    <location>
        <begin position="1"/>
        <end position="25"/>
    </location>
</feature>
<feature type="chain" id="PRO_5011706716" evidence="1">
    <location>
        <begin position="26"/>
        <end position="537"/>
    </location>
</feature>
<keyword evidence="3" id="KW-1185">Reference proteome</keyword>
<gene>
    <name evidence="2" type="ORF">SAMN05192589_109139</name>
</gene>
<proteinExistence type="predicted"/>
<organism evidence="2 3">
    <name type="scientific">Paracidovorax valerianellae</name>
    <dbReference type="NCBI Taxonomy" id="187868"/>
    <lineage>
        <taxon>Bacteria</taxon>
        <taxon>Pseudomonadati</taxon>
        <taxon>Pseudomonadota</taxon>
        <taxon>Betaproteobacteria</taxon>
        <taxon>Burkholderiales</taxon>
        <taxon>Comamonadaceae</taxon>
        <taxon>Paracidovorax</taxon>
    </lineage>
</organism>
<keyword evidence="1" id="KW-0732">Signal</keyword>
<name>A0A1G6XYX3_9BURK</name>
<evidence type="ECO:0000256" key="1">
    <source>
        <dbReference type="SAM" id="SignalP"/>
    </source>
</evidence>
<evidence type="ECO:0000313" key="3">
    <source>
        <dbReference type="Proteomes" id="UP000198781"/>
    </source>
</evidence>
<reference evidence="2 3" key="1">
    <citation type="submission" date="2016-10" db="EMBL/GenBank/DDBJ databases">
        <authorList>
            <person name="de Groot N.N."/>
        </authorList>
    </citation>
    <scope>NUCLEOTIDE SEQUENCE [LARGE SCALE GENOMIC DNA]</scope>
    <source>
        <strain evidence="2 3">DSM 16619</strain>
    </source>
</reference>
<dbReference type="EMBL" id="FMZC01000009">
    <property type="protein sequence ID" value="SDD82657.1"/>
    <property type="molecule type" value="Genomic_DNA"/>
</dbReference>
<dbReference type="RefSeq" id="WP_092744571.1">
    <property type="nucleotide sequence ID" value="NZ_FMZC01000009.1"/>
</dbReference>
<protein>
    <submittedName>
        <fullName evidence="2">Uncharacterized protein</fullName>
    </submittedName>
</protein>
<evidence type="ECO:0000313" key="2">
    <source>
        <dbReference type="EMBL" id="SDD82657.1"/>
    </source>
</evidence>
<dbReference type="AlphaFoldDB" id="A0A1G6XYX3"/>
<sequence length="537" mass="57843">MAFRGVVKTLALCAAGLWMASPALAQTAPAPVSTAEPDPGMWAFDGELNGQPGRSLQIDTQLGRTMIVSYLGYRANGSALFLQASGVRGANDTAFTAPLQEFRNGRTIGGGPGNGELAGTLGDIRLAFDTPTTGTVTLPGDVTRRISRYSYGDYYWRDGMEGTVISAPPPYDGSVTPTAYRIQLKGGNLQMNQLTTSQGRLCSYAGAYAVRGALLESEGTATCTEANGTQQRSPYRMERFAVDSLGMFSGTVLQGDRKIHFMGPCLAGAVFTGSPDTCAPFGNRLAVTVQPGMWAIDDEMDGRPGRSLQIDTHNGRTPIIVSYLGYRPDGSSVFMQGSTSERTSGTTERFAMPLREFRNGPVIGGVPGQGGELASTMGEIQLEFDSPTTGTVKLPFETPRRISRFRYEDHAVRFDKTYSASIYPAWRTSGTTASLDIVARNNVFRMDTRSSDWKYCEYRGTYRLAGDGLTSDGTRTCNPHNENGTGTTVEPYSIEQFSVDRNGVLRGSMRVGGDRFLYMGSCGAGYYCSGPGLDLPR</sequence>
<dbReference type="OrthoDB" id="8812081at2"/>